<evidence type="ECO:0000256" key="4">
    <source>
        <dbReference type="SAM" id="MobiDB-lite"/>
    </source>
</evidence>
<dbReference type="GO" id="GO:0003690">
    <property type="term" value="F:double-stranded DNA binding"/>
    <property type="evidence" value="ECO:0007669"/>
    <property type="project" value="TreeGrafter"/>
</dbReference>
<name>A0A2J6RXW5_HYAVF</name>
<feature type="region of interest" description="Disordered" evidence="4">
    <location>
        <begin position="93"/>
        <end position="167"/>
    </location>
</feature>
<feature type="active site" description="Proton donor/acceptor" evidence="1">
    <location>
        <position position="551"/>
    </location>
</feature>
<evidence type="ECO:0000313" key="7">
    <source>
        <dbReference type="Proteomes" id="UP000235786"/>
    </source>
</evidence>
<dbReference type="AlphaFoldDB" id="A0A2J6RXW5"/>
<protein>
    <submittedName>
        <fullName evidence="6">Phospholipase D/nuclease</fullName>
    </submittedName>
</protein>
<gene>
    <name evidence="6" type="ORF">L207DRAFT_509873</name>
</gene>
<dbReference type="EMBL" id="KZ613942">
    <property type="protein sequence ID" value="PMD43350.1"/>
    <property type="molecule type" value="Genomic_DNA"/>
</dbReference>
<accession>A0A2J6RXW5</accession>
<dbReference type="GO" id="GO:0006281">
    <property type="term" value="P:DNA repair"/>
    <property type="evidence" value="ECO:0007669"/>
    <property type="project" value="InterPro"/>
</dbReference>
<feature type="compositionally biased region" description="Polar residues" evidence="4">
    <location>
        <begin position="190"/>
        <end position="199"/>
    </location>
</feature>
<dbReference type="InterPro" id="IPR010347">
    <property type="entry name" value="Tdp1"/>
</dbReference>
<dbReference type="PROSITE" id="PS50035">
    <property type="entry name" value="PLD"/>
    <property type="match status" value="1"/>
</dbReference>
<feature type="active site" description="Nucleophile" evidence="1">
    <location>
        <position position="310"/>
    </location>
</feature>
<dbReference type="Proteomes" id="UP000235786">
    <property type="component" value="Unassembled WGS sequence"/>
</dbReference>
<organism evidence="6 7">
    <name type="scientific">Hyaloscypha variabilis (strain UAMH 11265 / GT02V1 / F)</name>
    <name type="common">Meliniomyces variabilis</name>
    <dbReference type="NCBI Taxonomy" id="1149755"/>
    <lineage>
        <taxon>Eukaryota</taxon>
        <taxon>Fungi</taxon>
        <taxon>Dikarya</taxon>
        <taxon>Ascomycota</taxon>
        <taxon>Pezizomycotina</taxon>
        <taxon>Leotiomycetes</taxon>
        <taxon>Helotiales</taxon>
        <taxon>Hyaloscyphaceae</taxon>
        <taxon>Hyaloscypha</taxon>
        <taxon>Hyaloscypha variabilis</taxon>
    </lineage>
</organism>
<evidence type="ECO:0000256" key="1">
    <source>
        <dbReference type="PIRSR" id="PIRSR610347-1"/>
    </source>
</evidence>
<dbReference type="GO" id="GO:0017005">
    <property type="term" value="F:3'-tyrosyl-DNA phosphodiesterase activity"/>
    <property type="evidence" value="ECO:0007669"/>
    <property type="project" value="TreeGrafter"/>
</dbReference>
<dbReference type="OrthoDB" id="47785at2759"/>
<dbReference type="InterPro" id="IPR003903">
    <property type="entry name" value="UIM_dom"/>
</dbReference>
<evidence type="ECO:0000256" key="3">
    <source>
        <dbReference type="PIRSR" id="PIRSR610347-3"/>
    </source>
</evidence>
<feature type="region of interest" description="Disordered" evidence="4">
    <location>
        <begin position="180"/>
        <end position="213"/>
    </location>
</feature>
<feature type="compositionally biased region" description="Basic and acidic residues" evidence="4">
    <location>
        <begin position="93"/>
        <end position="106"/>
    </location>
</feature>
<feature type="binding site" evidence="2">
    <location>
        <position position="553"/>
    </location>
    <ligand>
        <name>substrate</name>
    </ligand>
</feature>
<keyword evidence="7" id="KW-1185">Reference proteome</keyword>
<sequence length="646" mass="71320">MSYAEDDEDLRRAIALSLLPIAREDVVVIEDSEDEDDDLDKPQTCKPNLVAKQTNQDLPTTKHLLPGAQDDVQPIAVGLLGLNRRQMENERLSRAALQKGKEDASTAKRKASTSLAPSDDGFQRPRLGNILSSFHTTTAKSQVRDSSDHSVPVQKGKSGVKAGSGALGTRKIQSQELALLSHDSSPEVAATTSTKSQPYPFSRRQPGVPGLSGLQYPDGVVKKTWAFGYDRNGDDIKIEEVLQKSDLEVAVLSSFQVDADWVTSKLDVRTKVTWVLQAKDEAQKRNWASDAPTNFRFCFPSMGGIVNCMHSKLMLLAHKTHLRVVIPSANLTPYDWGETGCLENVCFLIDLPRLPDQTDLEILTPFGKELLRFLRAMGLAEAQINSMKNFDFTKTAQFAFVHSIGGSHIDTQNFTTGLCSLGKAIRDLGLNTEGALDIDFLAASIGNLNEGFLKSIYLAAKGDDGLTEYEWRVRRPKKKGGIDSDTENRVTDEVLRCCRIYFPLRETVQQSKGGMDGAGTICFQPKFWASSTFPRALMRDCTSQRKGLLMHSKMIFVRPKSAAPAWAYVGSHNLSESAWGRIVQDSTTKQPKMNIRNWECGVVIPVSAQGTKPAKGDMSVFNGIPVPMIVPGEEYQNRTPWFFSAQ</sequence>
<proteinExistence type="predicted"/>
<dbReference type="GO" id="GO:0003697">
    <property type="term" value="F:single-stranded DNA binding"/>
    <property type="evidence" value="ECO:0007669"/>
    <property type="project" value="TreeGrafter"/>
</dbReference>
<feature type="site" description="Interaction with DNA" evidence="3">
    <location>
        <position position="575"/>
    </location>
</feature>
<dbReference type="GO" id="GO:0005634">
    <property type="term" value="C:nucleus"/>
    <property type="evidence" value="ECO:0007669"/>
    <property type="project" value="InterPro"/>
</dbReference>
<dbReference type="Gene3D" id="3.30.870.10">
    <property type="entry name" value="Endonuclease Chain A"/>
    <property type="match status" value="2"/>
</dbReference>
<dbReference type="InterPro" id="IPR001736">
    <property type="entry name" value="PLipase_D/transphosphatidylase"/>
</dbReference>
<dbReference type="Pfam" id="PF06087">
    <property type="entry name" value="Tyr-DNA_phospho"/>
    <property type="match status" value="1"/>
</dbReference>
<dbReference type="PANTHER" id="PTHR12415">
    <property type="entry name" value="TYROSYL-DNA PHOSPHODIESTERASE 1"/>
    <property type="match status" value="1"/>
</dbReference>
<dbReference type="CDD" id="cd09122">
    <property type="entry name" value="PLDc_Tdp1_1"/>
    <property type="match status" value="1"/>
</dbReference>
<reference evidence="6 7" key="1">
    <citation type="submission" date="2016-04" db="EMBL/GenBank/DDBJ databases">
        <title>A degradative enzymes factory behind the ericoid mycorrhizal symbiosis.</title>
        <authorList>
            <consortium name="DOE Joint Genome Institute"/>
            <person name="Martino E."/>
            <person name="Morin E."/>
            <person name="Grelet G."/>
            <person name="Kuo A."/>
            <person name="Kohler A."/>
            <person name="Daghino S."/>
            <person name="Barry K."/>
            <person name="Choi C."/>
            <person name="Cichocki N."/>
            <person name="Clum A."/>
            <person name="Copeland A."/>
            <person name="Hainaut M."/>
            <person name="Haridas S."/>
            <person name="Labutti K."/>
            <person name="Lindquist E."/>
            <person name="Lipzen A."/>
            <person name="Khouja H.-R."/>
            <person name="Murat C."/>
            <person name="Ohm R."/>
            <person name="Olson A."/>
            <person name="Spatafora J."/>
            <person name="Veneault-Fourrey C."/>
            <person name="Henrissat B."/>
            <person name="Grigoriev I."/>
            <person name="Martin F."/>
            <person name="Perotto S."/>
        </authorList>
    </citation>
    <scope>NUCLEOTIDE SEQUENCE [LARGE SCALE GENOMIC DNA]</scope>
    <source>
        <strain evidence="6 7">F</strain>
    </source>
</reference>
<evidence type="ECO:0000313" key="6">
    <source>
        <dbReference type="EMBL" id="PMD43350.1"/>
    </source>
</evidence>
<evidence type="ECO:0000259" key="5">
    <source>
        <dbReference type="PROSITE" id="PS50035"/>
    </source>
</evidence>
<feature type="compositionally biased region" description="Low complexity" evidence="4">
    <location>
        <begin position="155"/>
        <end position="167"/>
    </location>
</feature>
<evidence type="ECO:0000256" key="2">
    <source>
        <dbReference type="PIRSR" id="PIRSR610347-2"/>
    </source>
</evidence>
<dbReference type="PANTHER" id="PTHR12415:SF4">
    <property type="entry name" value="TYROSYL-DNA PHOSPHODIESTERASE DOMAIN-CONTAINING PROTEIN"/>
    <property type="match status" value="1"/>
</dbReference>
<dbReference type="STRING" id="1149755.A0A2J6RXW5"/>
<feature type="binding site" evidence="2">
    <location>
        <position position="312"/>
    </location>
    <ligand>
        <name>substrate</name>
    </ligand>
</feature>
<dbReference type="SUPFAM" id="SSF56024">
    <property type="entry name" value="Phospholipase D/nuclease"/>
    <property type="match status" value="2"/>
</dbReference>
<feature type="compositionally biased region" description="Polar residues" evidence="4">
    <location>
        <begin position="130"/>
        <end position="141"/>
    </location>
</feature>
<dbReference type="PROSITE" id="PS50330">
    <property type="entry name" value="UIM"/>
    <property type="match status" value="1"/>
</dbReference>
<feature type="domain" description="PLD phosphodiesterase" evidence="5">
    <location>
        <begin position="546"/>
        <end position="578"/>
    </location>
</feature>